<keyword evidence="2" id="KW-0812">Transmembrane</keyword>
<gene>
    <name evidence="5" type="ORF">ILEXP_LOCUS39768</name>
</gene>
<evidence type="ECO:0000256" key="3">
    <source>
        <dbReference type="ARBA" id="ARBA00022989"/>
    </source>
</evidence>
<evidence type="ECO:0008006" key="7">
    <source>
        <dbReference type="Google" id="ProtNLM"/>
    </source>
</evidence>
<dbReference type="EMBL" id="CAUOFW020005469">
    <property type="protein sequence ID" value="CAK9170280.1"/>
    <property type="molecule type" value="Genomic_DNA"/>
</dbReference>
<sequence>MPPESSPCHHPLGTPLTPLLSPISPKSRLHPSRNLSHCQGTRRMVITKKNLIPLLVFVLSTLSILRLLKLAITTSSSPPALPPTLALHTQGPSSSRPIFPANANALTEKELRFLSDLISNRAPCNLLVFGLEQQYMDLSSLNAGGITIFLEDNSDKLSTIKSNSNSSRVYKVEYPTPAREAYKLLKHARKNPGCSPNTGLLEASLKCKLALKELPKEVVELRWDVVVVDGPSGDGPEAPGRMAVIYSAGILARSGNLTDVVVHDVDRMIEKWFSWEFLCEENLVSSKDNNNSFRYFL</sequence>
<evidence type="ECO:0000256" key="1">
    <source>
        <dbReference type="ARBA" id="ARBA00004194"/>
    </source>
</evidence>
<dbReference type="AlphaFoldDB" id="A0ABC8TLF1"/>
<organism evidence="5 6">
    <name type="scientific">Ilex paraguariensis</name>
    <name type="common">yerba mate</name>
    <dbReference type="NCBI Taxonomy" id="185542"/>
    <lineage>
        <taxon>Eukaryota</taxon>
        <taxon>Viridiplantae</taxon>
        <taxon>Streptophyta</taxon>
        <taxon>Embryophyta</taxon>
        <taxon>Tracheophyta</taxon>
        <taxon>Spermatophyta</taxon>
        <taxon>Magnoliopsida</taxon>
        <taxon>eudicotyledons</taxon>
        <taxon>Gunneridae</taxon>
        <taxon>Pentapetalae</taxon>
        <taxon>asterids</taxon>
        <taxon>campanulids</taxon>
        <taxon>Aquifoliales</taxon>
        <taxon>Aquifoliaceae</taxon>
        <taxon>Ilex</taxon>
    </lineage>
</organism>
<comment type="subcellular location">
    <subcellularLocation>
        <location evidence="1">Golgi apparatus membrane</location>
        <topology evidence="1">Single-pass membrane protein</topology>
    </subcellularLocation>
</comment>
<evidence type="ECO:0000256" key="2">
    <source>
        <dbReference type="ARBA" id="ARBA00022692"/>
    </source>
</evidence>
<protein>
    <recommendedName>
        <fullName evidence="7">Polysaccharide biosynthesis domain-containing protein</fullName>
    </recommendedName>
</protein>
<dbReference type="GO" id="GO:0071554">
    <property type="term" value="P:cell wall organization or biogenesis"/>
    <property type="evidence" value="ECO:0007669"/>
    <property type="project" value="UniProtKB-ARBA"/>
</dbReference>
<dbReference type="Pfam" id="PF21729">
    <property type="entry name" value="IRX15_IRX15L_GXM"/>
    <property type="match status" value="1"/>
</dbReference>
<dbReference type="Proteomes" id="UP001642360">
    <property type="component" value="Unassembled WGS sequence"/>
</dbReference>
<name>A0ABC8TLF1_9AQUA</name>
<keyword evidence="3" id="KW-1133">Transmembrane helix</keyword>
<dbReference type="NCBIfam" id="TIGR01627">
    <property type="entry name" value="A_thal_3515"/>
    <property type="match status" value="1"/>
</dbReference>
<comment type="caution">
    <text evidence="5">The sequence shown here is derived from an EMBL/GenBank/DDBJ whole genome shotgun (WGS) entry which is preliminary data.</text>
</comment>
<reference evidence="5 6" key="1">
    <citation type="submission" date="2024-02" db="EMBL/GenBank/DDBJ databases">
        <authorList>
            <person name="Vignale AGUSTIN F."/>
            <person name="Sosa J E."/>
            <person name="Modenutti C."/>
        </authorList>
    </citation>
    <scope>NUCLEOTIDE SEQUENCE [LARGE SCALE GENOMIC DNA]</scope>
</reference>
<dbReference type="InterPro" id="IPR006514">
    <property type="entry name" value="IRX15/GXM/AGM"/>
</dbReference>
<accession>A0ABC8TLF1</accession>
<evidence type="ECO:0000313" key="6">
    <source>
        <dbReference type="Proteomes" id="UP001642360"/>
    </source>
</evidence>
<proteinExistence type="predicted"/>
<evidence type="ECO:0000313" key="5">
    <source>
        <dbReference type="EMBL" id="CAK9170280.1"/>
    </source>
</evidence>
<keyword evidence="4" id="KW-0472">Membrane</keyword>
<dbReference type="GO" id="GO:0000139">
    <property type="term" value="C:Golgi membrane"/>
    <property type="evidence" value="ECO:0007669"/>
    <property type="project" value="UniProtKB-SubCell"/>
</dbReference>
<keyword evidence="6" id="KW-1185">Reference proteome</keyword>
<evidence type="ECO:0000256" key="4">
    <source>
        <dbReference type="ARBA" id="ARBA00023136"/>
    </source>
</evidence>
<dbReference type="PANTHER" id="PTHR31444">
    <property type="entry name" value="OS11G0490100 PROTEIN"/>
    <property type="match status" value="1"/>
</dbReference>